<proteinExistence type="predicted"/>
<reference evidence="1" key="2">
    <citation type="journal article" date="2015" name="Fish Shellfish Immunol.">
        <title>Early steps in the European eel (Anguilla anguilla)-Vibrio vulnificus interaction in the gills: Role of the RtxA13 toxin.</title>
        <authorList>
            <person name="Callol A."/>
            <person name="Pajuelo D."/>
            <person name="Ebbesson L."/>
            <person name="Teles M."/>
            <person name="MacKenzie S."/>
            <person name="Amaro C."/>
        </authorList>
    </citation>
    <scope>NUCLEOTIDE SEQUENCE</scope>
</reference>
<accession>A0A0E9US10</accession>
<organism evidence="1">
    <name type="scientific">Anguilla anguilla</name>
    <name type="common">European freshwater eel</name>
    <name type="synonym">Muraena anguilla</name>
    <dbReference type="NCBI Taxonomy" id="7936"/>
    <lineage>
        <taxon>Eukaryota</taxon>
        <taxon>Metazoa</taxon>
        <taxon>Chordata</taxon>
        <taxon>Craniata</taxon>
        <taxon>Vertebrata</taxon>
        <taxon>Euteleostomi</taxon>
        <taxon>Actinopterygii</taxon>
        <taxon>Neopterygii</taxon>
        <taxon>Teleostei</taxon>
        <taxon>Anguilliformes</taxon>
        <taxon>Anguillidae</taxon>
        <taxon>Anguilla</taxon>
    </lineage>
</organism>
<dbReference type="AlphaFoldDB" id="A0A0E9US10"/>
<reference evidence="1" key="1">
    <citation type="submission" date="2014-11" db="EMBL/GenBank/DDBJ databases">
        <authorList>
            <person name="Amaro Gonzalez C."/>
        </authorList>
    </citation>
    <scope>NUCLEOTIDE SEQUENCE</scope>
</reference>
<protein>
    <submittedName>
        <fullName evidence="1">Uncharacterized protein</fullName>
    </submittedName>
</protein>
<evidence type="ECO:0000313" key="1">
    <source>
        <dbReference type="EMBL" id="JAH68664.1"/>
    </source>
</evidence>
<sequence length="47" mass="5446">MHMSYSIFSKIRGIRTIMSGFNVSRNEKNTRFNISMSPISNQSMKAF</sequence>
<dbReference type="EMBL" id="GBXM01039913">
    <property type="protein sequence ID" value="JAH68664.1"/>
    <property type="molecule type" value="Transcribed_RNA"/>
</dbReference>
<name>A0A0E9US10_ANGAN</name>